<sequence>MNPELLASVAGHQAGGDGPRIIDLEKRKTIVVQHPVGKMGWTVVGYVPVSRIVSGIASVRNSMLLIGIVCMAIALAVSTGISYSMTKPIYRLISLIKRVEREDFQIDYDNPPAQRARTADPQLHPHEPAAGRVDPPSVPGGDRPQGKRAAGAQVADQSAFFCSTRWRRSRCGRSSTRPTTPST</sequence>
<feature type="region of interest" description="Disordered" evidence="1">
    <location>
        <begin position="110"/>
        <end position="155"/>
    </location>
</feature>
<name>A0A9X4KZJ3_9BACL</name>
<evidence type="ECO:0000313" key="4">
    <source>
        <dbReference type="Proteomes" id="UP001153404"/>
    </source>
</evidence>
<proteinExistence type="predicted"/>
<accession>A0A9X4KZJ3</accession>
<dbReference type="Proteomes" id="UP001153404">
    <property type="component" value="Unassembled WGS sequence"/>
</dbReference>
<organism evidence="3 4">
    <name type="scientific">Cohnella rhizosphaerae</name>
    <dbReference type="NCBI Taxonomy" id="1457232"/>
    <lineage>
        <taxon>Bacteria</taxon>
        <taxon>Bacillati</taxon>
        <taxon>Bacillota</taxon>
        <taxon>Bacilli</taxon>
        <taxon>Bacillales</taxon>
        <taxon>Paenibacillaceae</taxon>
        <taxon>Cohnella</taxon>
    </lineage>
</organism>
<dbReference type="EMBL" id="JAPDIA010000008">
    <property type="protein sequence ID" value="MDG0813428.1"/>
    <property type="molecule type" value="Genomic_DNA"/>
</dbReference>
<reference evidence="3" key="1">
    <citation type="submission" date="2022-10" db="EMBL/GenBank/DDBJ databases">
        <title>Comparative genomic analysis of Cohnella hashimotonis sp. nov., isolated from the International Space Station.</title>
        <authorList>
            <person name="Simpson A."/>
            <person name="Venkateswaran K."/>
        </authorList>
    </citation>
    <scope>NUCLEOTIDE SEQUENCE</scope>
    <source>
        <strain evidence="3">DSM 28161</strain>
    </source>
</reference>
<keyword evidence="2" id="KW-0472">Membrane</keyword>
<dbReference type="AlphaFoldDB" id="A0A9X4KZJ3"/>
<evidence type="ECO:0000256" key="2">
    <source>
        <dbReference type="SAM" id="Phobius"/>
    </source>
</evidence>
<keyword evidence="2" id="KW-1133">Transmembrane helix</keyword>
<keyword evidence="2" id="KW-0812">Transmembrane</keyword>
<feature type="transmembrane region" description="Helical" evidence="2">
    <location>
        <begin position="63"/>
        <end position="83"/>
    </location>
</feature>
<dbReference type="RefSeq" id="WP_277537356.1">
    <property type="nucleotide sequence ID" value="NZ_JAPDIA010000008.1"/>
</dbReference>
<evidence type="ECO:0000256" key="1">
    <source>
        <dbReference type="SAM" id="MobiDB-lite"/>
    </source>
</evidence>
<protein>
    <recommendedName>
        <fullName evidence="5">HAMP domain-containing protein</fullName>
    </recommendedName>
</protein>
<comment type="caution">
    <text evidence="3">The sequence shown here is derived from an EMBL/GenBank/DDBJ whole genome shotgun (WGS) entry which is preliminary data.</text>
</comment>
<dbReference type="Gene3D" id="6.10.340.10">
    <property type="match status" value="1"/>
</dbReference>
<gene>
    <name evidence="3" type="ORF">OMP40_32200</name>
</gene>
<keyword evidence="4" id="KW-1185">Reference proteome</keyword>
<evidence type="ECO:0008006" key="5">
    <source>
        <dbReference type="Google" id="ProtNLM"/>
    </source>
</evidence>
<evidence type="ECO:0000313" key="3">
    <source>
        <dbReference type="EMBL" id="MDG0813428.1"/>
    </source>
</evidence>